<keyword evidence="7" id="KW-0963">Cytoplasm</keyword>
<evidence type="ECO:0000256" key="6">
    <source>
        <dbReference type="PIRSR" id="PIRSR606285-1"/>
    </source>
</evidence>
<dbReference type="GO" id="GO:0000407">
    <property type="term" value="C:phagophore assembly site"/>
    <property type="evidence" value="ECO:0007669"/>
    <property type="project" value="UniProtKB-SubCell"/>
</dbReference>
<evidence type="ECO:0000256" key="4">
    <source>
        <dbReference type="ARBA" id="ARBA00022927"/>
    </source>
</evidence>
<dbReference type="GO" id="GO:0034727">
    <property type="term" value="P:piecemeal microautophagy of the nucleus"/>
    <property type="evidence" value="ECO:0007669"/>
    <property type="project" value="TreeGrafter"/>
</dbReference>
<accession>A0AAE1RVC8</accession>
<feature type="active site" description="Glycyl thioester intermediate" evidence="6">
    <location>
        <position position="614"/>
    </location>
</feature>
<dbReference type="CDD" id="cd01486">
    <property type="entry name" value="Apg7"/>
    <property type="match status" value="1"/>
</dbReference>
<dbReference type="Pfam" id="PF16420">
    <property type="entry name" value="ATG7_N"/>
    <property type="match status" value="1"/>
</dbReference>
<evidence type="ECO:0000313" key="11">
    <source>
        <dbReference type="EMBL" id="KAK4358543.1"/>
    </source>
</evidence>
<dbReference type="Gene3D" id="3.40.50.720">
    <property type="entry name" value="NAD(P)-binding Rossmann-like Domain"/>
    <property type="match status" value="1"/>
</dbReference>
<dbReference type="Gene3D" id="3.40.140.100">
    <property type="entry name" value="Ubiquitin-like modifier-activating enzyme ATG7 C-terminal domain"/>
    <property type="match status" value="1"/>
</dbReference>
<dbReference type="InterPro" id="IPR035985">
    <property type="entry name" value="Ubiquitin-activating_enz"/>
</dbReference>
<dbReference type="GO" id="GO:0000045">
    <property type="term" value="P:autophagosome assembly"/>
    <property type="evidence" value="ECO:0007669"/>
    <property type="project" value="TreeGrafter"/>
</dbReference>
<dbReference type="InterPro" id="IPR045886">
    <property type="entry name" value="ThiF/MoeB/HesA"/>
</dbReference>
<feature type="domain" description="Ubiquitin-like modifier-activating enzyme Atg7 N-terminal" evidence="10">
    <location>
        <begin position="67"/>
        <end position="368"/>
    </location>
</feature>
<dbReference type="InterPro" id="IPR006285">
    <property type="entry name" value="Atg7"/>
</dbReference>
<dbReference type="GO" id="GO:0032446">
    <property type="term" value="P:protein modification by small protein conjugation"/>
    <property type="evidence" value="ECO:0007669"/>
    <property type="project" value="TreeGrafter"/>
</dbReference>
<comment type="similarity">
    <text evidence="1 7">Belongs to the ATG7 family.</text>
</comment>
<dbReference type="GO" id="GO:0019779">
    <property type="term" value="F:Atg8 activating enzyme activity"/>
    <property type="evidence" value="ECO:0007669"/>
    <property type="project" value="TreeGrafter"/>
</dbReference>
<evidence type="ECO:0000256" key="8">
    <source>
        <dbReference type="SAM" id="MobiDB-lite"/>
    </source>
</evidence>
<evidence type="ECO:0000256" key="3">
    <source>
        <dbReference type="ARBA" id="ARBA00022448"/>
    </source>
</evidence>
<evidence type="ECO:0000256" key="5">
    <source>
        <dbReference type="ARBA" id="ARBA00023006"/>
    </source>
</evidence>
<evidence type="ECO:0000256" key="2">
    <source>
        <dbReference type="ARBA" id="ARBA00017647"/>
    </source>
</evidence>
<keyword evidence="7" id="KW-0833">Ubl conjugation pathway</keyword>
<feature type="domain" description="THIF-type NAD/FAD binding fold" evidence="9">
    <location>
        <begin position="386"/>
        <end position="642"/>
    </location>
</feature>
<keyword evidence="5 7" id="KW-0072">Autophagy</keyword>
<comment type="function">
    <text evidence="7">E1-like activating enzyme involved in the 2 ubiquitin-like systems required for autophagy.</text>
</comment>
<comment type="subcellular location">
    <subcellularLocation>
        <location evidence="7">Cytoplasm</location>
    </subcellularLocation>
    <subcellularLocation>
        <location evidence="7">Preautophagosomal structure</location>
    </subcellularLocation>
</comment>
<dbReference type="FunFam" id="3.40.50.720:FF:000243">
    <property type="entry name" value="Ubiquitin-like modifier-activating enzyme ATG7"/>
    <property type="match status" value="1"/>
</dbReference>
<gene>
    <name evidence="11" type="ORF">RND71_020772</name>
</gene>
<dbReference type="GO" id="GO:0015031">
    <property type="term" value="P:protein transport"/>
    <property type="evidence" value="ECO:0007669"/>
    <property type="project" value="UniProtKB-UniRule"/>
</dbReference>
<keyword evidence="4 7" id="KW-0653">Protein transport</keyword>
<organism evidence="11 12">
    <name type="scientific">Anisodus tanguticus</name>
    <dbReference type="NCBI Taxonomy" id="243964"/>
    <lineage>
        <taxon>Eukaryota</taxon>
        <taxon>Viridiplantae</taxon>
        <taxon>Streptophyta</taxon>
        <taxon>Embryophyta</taxon>
        <taxon>Tracheophyta</taxon>
        <taxon>Spermatophyta</taxon>
        <taxon>Magnoliopsida</taxon>
        <taxon>eudicotyledons</taxon>
        <taxon>Gunneridae</taxon>
        <taxon>Pentapetalae</taxon>
        <taxon>asterids</taxon>
        <taxon>lamiids</taxon>
        <taxon>Solanales</taxon>
        <taxon>Solanaceae</taxon>
        <taxon>Solanoideae</taxon>
        <taxon>Hyoscyameae</taxon>
        <taxon>Anisodus</taxon>
    </lineage>
</organism>
<evidence type="ECO:0000259" key="9">
    <source>
        <dbReference type="Pfam" id="PF00899"/>
    </source>
</evidence>
<comment type="subunit">
    <text evidence="7">Homodimer.</text>
</comment>
<keyword evidence="3 7" id="KW-0813">Transport</keyword>
<dbReference type="AlphaFoldDB" id="A0AAE1RVC8"/>
<dbReference type="Gene3D" id="3.40.140.70">
    <property type="entry name" value="Ubiquitin-like modifier-activating enzyme ATG7 N-terminal domain"/>
    <property type="match status" value="1"/>
</dbReference>
<dbReference type="FunFam" id="3.40.140.100:FF:000001">
    <property type="entry name" value="Ubiquitin-like modifier-activating enzyme ATG7"/>
    <property type="match status" value="1"/>
</dbReference>
<evidence type="ECO:0000256" key="7">
    <source>
        <dbReference type="RuleBase" id="RU366022"/>
    </source>
</evidence>
<dbReference type="InterPro" id="IPR042523">
    <property type="entry name" value="Atg7_N_2"/>
</dbReference>
<feature type="region of interest" description="Disordered" evidence="8">
    <location>
        <begin position="1"/>
        <end position="25"/>
    </location>
</feature>
<dbReference type="Proteomes" id="UP001291623">
    <property type="component" value="Unassembled WGS sequence"/>
</dbReference>
<feature type="compositionally biased region" description="Polar residues" evidence="8">
    <location>
        <begin position="1"/>
        <end position="12"/>
    </location>
</feature>
<dbReference type="InterPro" id="IPR032197">
    <property type="entry name" value="Atg7_N"/>
</dbReference>
<name>A0AAE1RVC8_9SOLA</name>
<dbReference type="Pfam" id="PF00899">
    <property type="entry name" value="ThiF"/>
    <property type="match status" value="1"/>
</dbReference>
<dbReference type="SUPFAM" id="SSF69572">
    <property type="entry name" value="Activating enzymes of the ubiquitin-like proteins"/>
    <property type="match status" value="1"/>
</dbReference>
<dbReference type="InterPro" id="IPR042522">
    <property type="entry name" value="Atg7_N_1"/>
</dbReference>
<sequence>MVGLPPQSNQGSDTRDDQLPHDLISPIDPTIYPNAVIRALPDRLATVTKRKFQEEAQQSNKPTMILPFQLSATRGFFHPTSQHLLRRLNLSDLFISISQFNSPCLCPPPKPLELHWGSVKNLHGDASRFSLRHCIYTENKMRSSNTKSRSTEAKKIWDDIWDDIYSGKVEEDSSVLLRFLVISFADLKKWSFHYWFAFPALVLDPPAALVNLKPASRCFTSEEAESLSRACNEWRSTSSTADMPFFLVSIGSSSIVTLRHLREWEACQNNGQKVLFGFYDPCHLPSNPGWPLRNYLAYICSRWGVEKVHFFCYRENRGFADLGLSLVGEANISLSQEWRNHQNMRNVVGWELNKGKKVPRCISLAKTMDPTRLAVSAADLNLKLMRWRTLPSLNLDLLASTKCLLLGAGTLGCQVARMLMAWGVRNITLVDSGKVSMSNPIRQSLYVLDDCLNGGKFKAAAAVESLKRIFPAVEAEGVVMAIPMPGHPVPIQEETNILQDCRHLCDLINSHDAIFLLTDTRESRWLPSLLCASANKITITAALGFDSFLVMRHGAGPVDALRNSQAETSNNLSASTENLSLSSKNESQRLGCYFCNDVVAPIDSTANRTLDQQCTVTRPGLAPIASALAVELLVGVLHHPSGIYAKAEFANSNDNGSTEQPLGILPHQIRGSLSQFSQMTLVGHASTCCTACCSTVVSEYQTKGMDFILQAINHPTYLEDLTGLTELMKSVGSYTLDWDNDSENDDDDDDCVEI</sequence>
<reference evidence="11" key="1">
    <citation type="submission" date="2023-12" db="EMBL/GenBank/DDBJ databases">
        <title>Genome assembly of Anisodus tanguticus.</title>
        <authorList>
            <person name="Wang Y.-J."/>
        </authorList>
    </citation>
    <scope>NUCLEOTIDE SEQUENCE</scope>
    <source>
        <strain evidence="11">KB-2021</strain>
        <tissue evidence="11">Leaf</tissue>
    </source>
</reference>
<dbReference type="GO" id="GO:0000422">
    <property type="term" value="P:autophagy of mitochondrion"/>
    <property type="evidence" value="ECO:0007669"/>
    <property type="project" value="TreeGrafter"/>
</dbReference>
<dbReference type="NCBIfam" id="TIGR01381">
    <property type="entry name" value="E1_like_apg7"/>
    <property type="match status" value="1"/>
</dbReference>
<dbReference type="PANTHER" id="PTHR10953:SF3">
    <property type="entry name" value="UBIQUITIN-LIKE MODIFIER-ACTIVATING ENZYME ATG7"/>
    <property type="match status" value="1"/>
</dbReference>
<keyword evidence="12" id="KW-1185">Reference proteome</keyword>
<proteinExistence type="inferred from homology"/>
<comment type="caution">
    <text evidence="11">The sequence shown here is derived from an EMBL/GenBank/DDBJ whole genome shotgun (WGS) entry which is preliminary data.</text>
</comment>
<dbReference type="GO" id="GO:0019778">
    <property type="term" value="F:Atg12 activating enzyme activity"/>
    <property type="evidence" value="ECO:0007669"/>
    <property type="project" value="TreeGrafter"/>
</dbReference>
<dbReference type="PANTHER" id="PTHR10953">
    <property type="entry name" value="UBIQUITIN-ACTIVATING ENZYME E1"/>
    <property type="match status" value="1"/>
</dbReference>
<dbReference type="GO" id="GO:0006995">
    <property type="term" value="P:cellular response to nitrogen starvation"/>
    <property type="evidence" value="ECO:0007669"/>
    <property type="project" value="TreeGrafter"/>
</dbReference>
<dbReference type="InterPro" id="IPR000594">
    <property type="entry name" value="ThiF_NAD_FAD-bd"/>
</dbReference>
<evidence type="ECO:0000256" key="1">
    <source>
        <dbReference type="ARBA" id="ARBA00010931"/>
    </source>
</evidence>
<protein>
    <recommendedName>
        <fullName evidence="2 7">Ubiquitin-like modifier-activating enzyme ATG7</fullName>
    </recommendedName>
    <alternativeName>
        <fullName evidence="7">Autophagy-related protein 7</fullName>
    </alternativeName>
</protein>
<evidence type="ECO:0000259" key="10">
    <source>
        <dbReference type="Pfam" id="PF16420"/>
    </source>
</evidence>
<evidence type="ECO:0000313" key="12">
    <source>
        <dbReference type="Proteomes" id="UP001291623"/>
    </source>
</evidence>
<dbReference type="EMBL" id="JAVYJV010000011">
    <property type="protein sequence ID" value="KAK4358543.1"/>
    <property type="molecule type" value="Genomic_DNA"/>
</dbReference>